<dbReference type="GO" id="GO:0016618">
    <property type="term" value="F:hydroxypyruvate reductase [NAD(P)H] activity"/>
    <property type="evidence" value="ECO:0007669"/>
    <property type="project" value="UniProtKB-EC"/>
</dbReference>
<reference evidence="5" key="1">
    <citation type="submission" date="2019-08" db="EMBL/GenBank/DDBJ databases">
        <authorList>
            <person name="Kucharzyk K."/>
            <person name="Murdoch R.W."/>
            <person name="Higgins S."/>
            <person name="Loffler F."/>
        </authorList>
    </citation>
    <scope>NUCLEOTIDE SEQUENCE</scope>
</reference>
<feature type="domain" description="D-isomer specific 2-hydroxyacid dehydrogenase NAD-binding" evidence="4">
    <location>
        <begin position="1"/>
        <end position="177"/>
    </location>
</feature>
<dbReference type="GO" id="GO:0051287">
    <property type="term" value="F:NAD binding"/>
    <property type="evidence" value="ECO:0007669"/>
    <property type="project" value="InterPro"/>
</dbReference>
<keyword evidence="2 5" id="KW-0560">Oxidoreductase</keyword>
<dbReference type="InterPro" id="IPR050857">
    <property type="entry name" value="D-2-hydroxyacid_DH"/>
</dbReference>
<gene>
    <name evidence="5" type="primary">ghrB_30</name>
    <name evidence="5" type="ORF">SDC9_132914</name>
</gene>
<dbReference type="InterPro" id="IPR036291">
    <property type="entry name" value="NAD(P)-bd_dom_sf"/>
</dbReference>
<protein>
    <submittedName>
        <fullName evidence="5">Glyoxylate/hydroxypyruvate reductase B</fullName>
        <ecNumber evidence="5">1.1.1.81</ecNumber>
    </submittedName>
</protein>
<dbReference type="EMBL" id="VSSQ01034032">
    <property type="protein sequence ID" value="MPM85832.1"/>
    <property type="molecule type" value="Genomic_DNA"/>
</dbReference>
<name>A0A645DB80_9ZZZZ</name>
<sequence length="220" mass="24498">MILALSKQLFQLDHNIRIGKYGFKYLDKKLYRPQGQTVGLVGFGKIPSTLAKQVQCSLDMKVIAYDPYITEEAAAKAGVRKVDLETLMKESDFVSIHVPLTDDTRYMIDEKMLRLMKPTAYLVNAGRGAIVKEADLVKVLKDRAIAGAAIDVFEIEPIQPNDPLLELDNVFVTPHSAWYNEDSRFDLQAGAAENVARILSGGEPVNAVNLKLIQEYKSAK</sequence>
<dbReference type="SUPFAM" id="SSF51735">
    <property type="entry name" value="NAD(P)-binding Rossmann-fold domains"/>
    <property type="match status" value="1"/>
</dbReference>
<organism evidence="5">
    <name type="scientific">bioreactor metagenome</name>
    <dbReference type="NCBI Taxonomy" id="1076179"/>
    <lineage>
        <taxon>unclassified sequences</taxon>
        <taxon>metagenomes</taxon>
        <taxon>ecological metagenomes</taxon>
    </lineage>
</organism>
<evidence type="ECO:0000313" key="5">
    <source>
        <dbReference type="EMBL" id="MPM85832.1"/>
    </source>
</evidence>
<evidence type="ECO:0000256" key="2">
    <source>
        <dbReference type="ARBA" id="ARBA00023002"/>
    </source>
</evidence>
<comment type="caution">
    <text evidence="5">The sequence shown here is derived from an EMBL/GenBank/DDBJ whole genome shotgun (WGS) entry which is preliminary data.</text>
</comment>
<dbReference type="PANTHER" id="PTHR42789:SF1">
    <property type="entry name" value="D-ISOMER SPECIFIC 2-HYDROXYACID DEHYDROGENASE FAMILY PROTEIN (AFU_ORTHOLOGUE AFUA_6G10090)"/>
    <property type="match status" value="1"/>
</dbReference>
<proteinExistence type="inferred from homology"/>
<dbReference type="InterPro" id="IPR006140">
    <property type="entry name" value="D-isomer_DH_NAD-bd"/>
</dbReference>
<dbReference type="Pfam" id="PF02826">
    <property type="entry name" value="2-Hacid_dh_C"/>
    <property type="match status" value="1"/>
</dbReference>
<evidence type="ECO:0000256" key="3">
    <source>
        <dbReference type="ARBA" id="ARBA00023027"/>
    </source>
</evidence>
<keyword evidence="5" id="KW-0670">Pyruvate</keyword>
<dbReference type="PANTHER" id="PTHR42789">
    <property type="entry name" value="D-ISOMER SPECIFIC 2-HYDROXYACID DEHYDROGENASE FAMILY PROTEIN (AFU_ORTHOLOGUE AFUA_6G10090)"/>
    <property type="match status" value="1"/>
</dbReference>
<dbReference type="EC" id="1.1.1.81" evidence="5"/>
<evidence type="ECO:0000256" key="1">
    <source>
        <dbReference type="ARBA" id="ARBA00005854"/>
    </source>
</evidence>
<accession>A0A645DB80</accession>
<keyword evidence="3" id="KW-0520">NAD</keyword>
<comment type="similarity">
    <text evidence="1">Belongs to the D-isomer specific 2-hydroxyacid dehydrogenase family.</text>
</comment>
<dbReference type="Gene3D" id="3.40.50.720">
    <property type="entry name" value="NAD(P)-binding Rossmann-like Domain"/>
    <property type="match status" value="2"/>
</dbReference>
<dbReference type="AlphaFoldDB" id="A0A645DB80"/>
<evidence type="ECO:0000259" key="4">
    <source>
        <dbReference type="Pfam" id="PF02826"/>
    </source>
</evidence>